<evidence type="ECO:0000313" key="1">
    <source>
        <dbReference type="EMBL" id="KXT15532.1"/>
    </source>
</evidence>
<gene>
    <name evidence="1" type="ORF">AC579_3405</name>
</gene>
<dbReference type="AlphaFoldDB" id="A0A139ILV4"/>
<dbReference type="Proteomes" id="UP000073492">
    <property type="component" value="Unassembled WGS sequence"/>
</dbReference>
<comment type="caution">
    <text evidence="1">The sequence shown here is derived from an EMBL/GenBank/DDBJ whole genome shotgun (WGS) entry which is preliminary data.</text>
</comment>
<dbReference type="EMBL" id="LFZO01000057">
    <property type="protein sequence ID" value="KXT15532.1"/>
    <property type="molecule type" value="Genomic_DNA"/>
</dbReference>
<accession>A0A139ILV4</accession>
<name>A0A139ILV4_9PEZI</name>
<evidence type="ECO:0000313" key="2">
    <source>
        <dbReference type="Proteomes" id="UP000073492"/>
    </source>
</evidence>
<protein>
    <submittedName>
        <fullName evidence="1">Uncharacterized protein</fullName>
    </submittedName>
</protein>
<sequence length="96" mass="10603">MSIFHFIRHSIFYDDAEWLKVLTAAADIGITFWLGDDFIPSPGTKRTKYLAEKAKAIDEEEKAFRAAVESVCGGKGEGCSSDDGKVFRRLASAEVL</sequence>
<proteinExistence type="predicted"/>
<organism evidence="1 2">
    <name type="scientific">Pseudocercospora musae</name>
    <dbReference type="NCBI Taxonomy" id="113226"/>
    <lineage>
        <taxon>Eukaryota</taxon>
        <taxon>Fungi</taxon>
        <taxon>Dikarya</taxon>
        <taxon>Ascomycota</taxon>
        <taxon>Pezizomycotina</taxon>
        <taxon>Dothideomycetes</taxon>
        <taxon>Dothideomycetidae</taxon>
        <taxon>Mycosphaerellales</taxon>
        <taxon>Mycosphaerellaceae</taxon>
        <taxon>Pseudocercospora</taxon>
    </lineage>
</organism>
<reference evidence="1 2" key="1">
    <citation type="submission" date="2015-07" db="EMBL/GenBank/DDBJ databases">
        <title>Comparative genomics of the Sigatoka disease complex on banana suggests a link between parallel evolutionary changes in Pseudocercospora fijiensis and Pseudocercospora eumusae and increased virulence on the banana host.</title>
        <authorList>
            <person name="Chang T.-C."/>
            <person name="Salvucci A."/>
            <person name="Crous P.W."/>
            <person name="Stergiopoulos I."/>
        </authorList>
    </citation>
    <scope>NUCLEOTIDE SEQUENCE [LARGE SCALE GENOMIC DNA]</scope>
    <source>
        <strain evidence="1 2">CBS 116634</strain>
    </source>
</reference>
<keyword evidence="2" id="KW-1185">Reference proteome</keyword>
<dbReference type="OrthoDB" id="941679at2759"/>